<keyword evidence="3" id="KW-0687">Ribonucleoprotein</keyword>
<evidence type="ECO:0000256" key="3">
    <source>
        <dbReference type="ARBA" id="ARBA00023274"/>
    </source>
</evidence>
<dbReference type="PANTHER" id="PTHR15893:SF0">
    <property type="entry name" value="LARGE RIBOSOMAL SUBUNIT PROTEIN BL27M"/>
    <property type="match status" value="1"/>
</dbReference>
<dbReference type="PANTHER" id="PTHR15893">
    <property type="entry name" value="RIBOSOMAL PROTEIN L27"/>
    <property type="match status" value="1"/>
</dbReference>
<evidence type="ECO:0000313" key="4">
    <source>
        <dbReference type="EMBL" id="MPL99664.1"/>
    </source>
</evidence>
<dbReference type="Pfam" id="PF01016">
    <property type="entry name" value="Ribosomal_L27"/>
    <property type="match status" value="1"/>
</dbReference>
<proteinExistence type="inferred from homology"/>
<dbReference type="HAMAP" id="MF_00539">
    <property type="entry name" value="Ribosomal_bL27"/>
    <property type="match status" value="1"/>
</dbReference>
<dbReference type="SUPFAM" id="SSF110324">
    <property type="entry name" value="Ribosomal L27 protein-like"/>
    <property type="match status" value="1"/>
</dbReference>
<evidence type="ECO:0000256" key="1">
    <source>
        <dbReference type="ARBA" id="ARBA00010797"/>
    </source>
</evidence>
<comment type="caution">
    <text evidence="4">The sequence shown here is derived from an EMBL/GenBank/DDBJ whole genome shotgun (WGS) entry which is preliminary data.</text>
</comment>
<evidence type="ECO:0000256" key="2">
    <source>
        <dbReference type="ARBA" id="ARBA00022980"/>
    </source>
</evidence>
<dbReference type="AlphaFoldDB" id="A0A644W784"/>
<dbReference type="GO" id="GO:0006412">
    <property type="term" value="P:translation"/>
    <property type="evidence" value="ECO:0007669"/>
    <property type="project" value="InterPro"/>
</dbReference>
<reference evidence="4" key="1">
    <citation type="submission" date="2019-08" db="EMBL/GenBank/DDBJ databases">
        <authorList>
            <person name="Kucharzyk K."/>
            <person name="Murdoch R.W."/>
            <person name="Higgins S."/>
            <person name="Loffler F."/>
        </authorList>
    </citation>
    <scope>NUCLEOTIDE SEQUENCE</scope>
</reference>
<dbReference type="EMBL" id="VSSQ01000680">
    <property type="protein sequence ID" value="MPL99664.1"/>
    <property type="molecule type" value="Genomic_DNA"/>
</dbReference>
<dbReference type="GO" id="GO:0022625">
    <property type="term" value="C:cytosolic large ribosomal subunit"/>
    <property type="evidence" value="ECO:0007669"/>
    <property type="project" value="TreeGrafter"/>
</dbReference>
<keyword evidence="2 4" id="KW-0689">Ribosomal protein</keyword>
<dbReference type="FunFam" id="2.40.50.100:FF:000060">
    <property type="entry name" value="Apicoplast ribosomal protein L27"/>
    <property type="match status" value="1"/>
</dbReference>
<name>A0A644W784_9ZZZZ</name>
<organism evidence="4">
    <name type="scientific">bioreactor metagenome</name>
    <dbReference type="NCBI Taxonomy" id="1076179"/>
    <lineage>
        <taxon>unclassified sequences</taxon>
        <taxon>metagenomes</taxon>
        <taxon>ecological metagenomes</taxon>
    </lineage>
</organism>
<dbReference type="PRINTS" id="PR00063">
    <property type="entry name" value="RIBOSOMALL27"/>
</dbReference>
<accession>A0A644W784</accession>
<sequence>MAHKKGVGSSENGRESHSKRLGVKIYGGQIANAGNIIVRQRGTKHHPGENVGMGKDHTLFAMKDGVVEFRKTKDEKSIVTVKQA</sequence>
<dbReference type="InterPro" id="IPR001684">
    <property type="entry name" value="Ribosomal_bL27"/>
</dbReference>
<dbReference type="GO" id="GO:0003735">
    <property type="term" value="F:structural constituent of ribosome"/>
    <property type="evidence" value="ECO:0007669"/>
    <property type="project" value="InterPro"/>
</dbReference>
<protein>
    <submittedName>
        <fullName evidence="4">50S ribosomal protein L27</fullName>
    </submittedName>
</protein>
<dbReference type="NCBIfam" id="TIGR00062">
    <property type="entry name" value="L27"/>
    <property type="match status" value="1"/>
</dbReference>
<dbReference type="InterPro" id="IPR018261">
    <property type="entry name" value="Ribosomal_bL27_CS"/>
</dbReference>
<dbReference type="PROSITE" id="PS00831">
    <property type="entry name" value="RIBOSOMAL_L27"/>
    <property type="match status" value="1"/>
</dbReference>
<comment type="similarity">
    <text evidence="1">Belongs to the bacterial ribosomal protein bL27 family.</text>
</comment>
<gene>
    <name evidence="4" type="primary">rpmA_14</name>
    <name evidence="4" type="ORF">SDC9_45884</name>
</gene>
<dbReference type="Gene3D" id="2.40.50.100">
    <property type="match status" value="1"/>
</dbReference>